<protein>
    <recommendedName>
        <fullName evidence="7">3-oxo-5-alpha-steroid 4-dehydrogenase C-terminal domain-containing protein</fullName>
    </recommendedName>
</protein>
<dbReference type="InParanoid" id="F4RQ64"/>
<dbReference type="GeneID" id="18927584"/>
<comment type="similarity">
    <text evidence="2">Belongs to the steroid 5-alpha reductase family.</text>
</comment>
<sequence>LGRADAPHGRAANPLGFNVNGVIAWFLMELVSPVTCLMAASMDSNSHGDYNFDLRRIWTLPTGRLILLLAFLLHYFNRTVVSTFRNPSRSKMHVIVPIMAVMFNLLNGYLIGTSLSGQCPPAPLQSSKTIASPAWSWAMFHLCMGGWAIGFISNIIHDEILYGLRRSSIGTGKYSVPHGFLYSLPLGGVSCPNYLSELLEWFSFANAASICFQHLEPTNTVCDLSIYDSPPGLFFLAMVGVLIPRAVRTHHWYRDKFGDAIPKKRRAIIPGIL</sequence>
<dbReference type="STRING" id="747676.F4RQ64"/>
<feature type="domain" description="3-oxo-5-alpha-steroid 4-dehydrogenase C-terminal" evidence="7">
    <location>
        <begin position="233"/>
        <end position="273"/>
    </location>
</feature>
<dbReference type="GO" id="GO:0006629">
    <property type="term" value="P:lipid metabolic process"/>
    <property type="evidence" value="ECO:0007669"/>
    <property type="project" value="InterPro"/>
</dbReference>
<gene>
    <name evidence="8" type="ORF">MELLADRAFT_36857</name>
</gene>
<evidence type="ECO:0000256" key="1">
    <source>
        <dbReference type="ARBA" id="ARBA00004141"/>
    </source>
</evidence>
<accession>F4RQ64</accession>
<organism evidence="9">
    <name type="scientific">Melampsora larici-populina (strain 98AG31 / pathotype 3-4-7)</name>
    <name type="common">Poplar leaf rust fungus</name>
    <dbReference type="NCBI Taxonomy" id="747676"/>
    <lineage>
        <taxon>Eukaryota</taxon>
        <taxon>Fungi</taxon>
        <taxon>Dikarya</taxon>
        <taxon>Basidiomycota</taxon>
        <taxon>Pucciniomycotina</taxon>
        <taxon>Pucciniomycetes</taxon>
        <taxon>Pucciniales</taxon>
        <taxon>Melampsoraceae</taxon>
        <taxon>Melampsora</taxon>
    </lineage>
</organism>
<feature type="domain" description="3-oxo-5-alpha-steroid 4-dehydrogenase C-terminal" evidence="7">
    <location>
        <begin position="91"/>
        <end position="208"/>
    </location>
</feature>
<keyword evidence="9" id="KW-1185">Reference proteome</keyword>
<keyword evidence="5 6" id="KW-0472">Membrane</keyword>
<evidence type="ECO:0000256" key="2">
    <source>
        <dbReference type="ARBA" id="ARBA00007742"/>
    </source>
</evidence>
<comment type="subcellular location">
    <subcellularLocation>
        <location evidence="1">Membrane</location>
        <topology evidence="1">Multi-pass membrane protein</topology>
    </subcellularLocation>
</comment>
<evidence type="ECO:0000259" key="7">
    <source>
        <dbReference type="Pfam" id="PF02544"/>
    </source>
</evidence>
<dbReference type="Proteomes" id="UP000001072">
    <property type="component" value="Unassembled WGS sequence"/>
</dbReference>
<dbReference type="Pfam" id="PF02544">
    <property type="entry name" value="Steroid_dh"/>
    <property type="match status" value="2"/>
</dbReference>
<dbReference type="GO" id="GO:0016020">
    <property type="term" value="C:membrane"/>
    <property type="evidence" value="ECO:0007669"/>
    <property type="project" value="UniProtKB-SubCell"/>
</dbReference>
<dbReference type="VEuPathDB" id="FungiDB:MELLADRAFT_36857"/>
<dbReference type="PANTHER" id="PTHR10556:SF43">
    <property type="entry name" value="STEROID 5-ALPHA-REDUCTASE DET2"/>
    <property type="match status" value="1"/>
</dbReference>
<evidence type="ECO:0000313" key="9">
    <source>
        <dbReference type="Proteomes" id="UP000001072"/>
    </source>
</evidence>
<evidence type="ECO:0000256" key="3">
    <source>
        <dbReference type="ARBA" id="ARBA00022692"/>
    </source>
</evidence>
<feature type="transmembrane region" description="Helical" evidence="6">
    <location>
        <begin position="94"/>
        <end position="115"/>
    </location>
</feature>
<dbReference type="FunCoup" id="F4RQ64">
    <property type="interactions" value="8"/>
</dbReference>
<dbReference type="KEGG" id="mlr:MELLADRAFT_36857"/>
<dbReference type="PANTHER" id="PTHR10556">
    <property type="entry name" value="3-OXO-5-ALPHA-STEROID 4-DEHYDROGENASE"/>
    <property type="match status" value="1"/>
</dbReference>
<feature type="transmembrane region" description="Helical" evidence="6">
    <location>
        <begin position="54"/>
        <end position="73"/>
    </location>
</feature>
<dbReference type="GO" id="GO:0016627">
    <property type="term" value="F:oxidoreductase activity, acting on the CH-CH group of donors"/>
    <property type="evidence" value="ECO:0007669"/>
    <property type="project" value="InterPro"/>
</dbReference>
<dbReference type="eggNOG" id="KOG1638">
    <property type="taxonomic scope" value="Eukaryota"/>
</dbReference>
<keyword evidence="4 6" id="KW-1133">Transmembrane helix</keyword>
<feature type="transmembrane region" description="Helical" evidence="6">
    <location>
        <begin position="21"/>
        <end position="42"/>
    </location>
</feature>
<dbReference type="HOGENOM" id="CLU_065395_1_0_1"/>
<evidence type="ECO:0000256" key="4">
    <source>
        <dbReference type="ARBA" id="ARBA00022989"/>
    </source>
</evidence>
<dbReference type="RefSeq" id="XP_007411383.1">
    <property type="nucleotide sequence ID" value="XM_007411321.1"/>
</dbReference>
<feature type="transmembrane region" description="Helical" evidence="6">
    <location>
        <begin position="135"/>
        <end position="156"/>
    </location>
</feature>
<dbReference type="EMBL" id="GL883113">
    <property type="protein sequence ID" value="EGG05461.1"/>
    <property type="molecule type" value="Genomic_DNA"/>
</dbReference>
<keyword evidence="3 6" id="KW-0812">Transmembrane</keyword>
<evidence type="ECO:0000256" key="5">
    <source>
        <dbReference type="ARBA" id="ARBA00023136"/>
    </source>
</evidence>
<dbReference type="InterPro" id="IPR001104">
    <property type="entry name" value="3-oxo-5_a-steroid_4-DH_C"/>
</dbReference>
<dbReference type="AlphaFoldDB" id="F4RQ64"/>
<reference evidence="9" key="1">
    <citation type="journal article" date="2011" name="Proc. Natl. Acad. Sci. U.S.A.">
        <title>Obligate biotrophy features unraveled by the genomic analysis of rust fungi.</title>
        <authorList>
            <person name="Duplessis S."/>
            <person name="Cuomo C.A."/>
            <person name="Lin Y.-C."/>
            <person name="Aerts A."/>
            <person name="Tisserant E."/>
            <person name="Veneault-Fourrey C."/>
            <person name="Joly D.L."/>
            <person name="Hacquard S."/>
            <person name="Amselem J."/>
            <person name="Cantarel B.L."/>
            <person name="Chiu R."/>
            <person name="Coutinho P.M."/>
            <person name="Feau N."/>
            <person name="Field M."/>
            <person name="Frey P."/>
            <person name="Gelhaye E."/>
            <person name="Goldberg J."/>
            <person name="Grabherr M.G."/>
            <person name="Kodira C.D."/>
            <person name="Kohler A."/>
            <person name="Kuees U."/>
            <person name="Lindquist E.A."/>
            <person name="Lucas S.M."/>
            <person name="Mago R."/>
            <person name="Mauceli E."/>
            <person name="Morin E."/>
            <person name="Murat C."/>
            <person name="Pangilinan J.L."/>
            <person name="Park R."/>
            <person name="Pearson M."/>
            <person name="Quesneville H."/>
            <person name="Rouhier N."/>
            <person name="Sakthikumar S."/>
            <person name="Salamov A.A."/>
            <person name="Schmutz J."/>
            <person name="Selles B."/>
            <person name="Shapiro H."/>
            <person name="Tanguay P."/>
            <person name="Tuskan G.A."/>
            <person name="Henrissat B."/>
            <person name="Van de Peer Y."/>
            <person name="Rouze P."/>
            <person name="Ellis J.G."/>
            <person name="Dodds P.N."/>
            <person name="Schein J.E."/>
            <person name="Zhong S."/>
            <person name="Hamelin R.C."/>
            <person name="Grigoriev I.V."/>
            <person name="Szabo L.J."/>
            <person name="Martin F."/>
        </authorList>
    </citation>
    <scope>NUCLEOTIDE SEQUENCE [LARGE SCALE GENOMIC DNA]</scope>
    <source>
        <strain evidence="9">98AG31 / pathotype 3-4-7</strain>
    </source>
</reference>
<dbReference type="InterPro" id="IPR039357">
    <property type="entry name" value="SRD5A/TECR"/>
</dbReference>
<dbReference type="PROSITE" id="PS50244">
    <property type="entry name" value="S5A_REDUCTASE"/>
    <property type="match status" value="1"/>
</dbReference>
<feature type="non-terminal residue" evidence="8">
    <location>
        <position position="1"/>
    </location>
</feature>
<evidence type="ECO:0000313" key="8">
    <source>
        <dbReference type="EMBL" id="EGG05461.1"/>
    </source>
</evidence>
<dbReference type="OrthoDB" id="5788137at2759"/>
<name>F4RQ64_MELLP</name>
<proteinExistence type="inferred from homology"/>
<evidence type="ECO:0000256" key="6">
    <source>
        <dbReference type="SAM" id="Phobius"/>
    </source>
</evidence>